<dbReference type="Pfam" id="PF00400">
    <property type="entry name" value="WD40"/>
    <property type="match status" value="2"/>
</dbReference>
<feature type="region of interest" description="Disordered" evidence="5">
    <location>
        <begin position="133"/>
        <end position="165"/>
    </location>
</feature>
<feature type="region of interest" description="Disordered" evidence="5">
    <location>
        <begin position="1"/>
        <end position="41"/>
    </location>
</feature>
<dbReference type="SUPFAM" id="SSF50978">
    <property type="entry name" value="WD40 repeat-like"/>
    <property type="match status" value="1"/>
</dbReference>
<keyword evidence="4" id="KW-0175">Coiled coil</keyword>
<name>A0A085N8N9_9BILA</name>
<evidence type="ECO:0000256" key="1">
    <source>
        <dbReference type="ARBA" id="ARBA00022574"/>
    </source>
</evidence>
<dbReference type="PANTHER" id="PTHR15574:SF21">
    <property type="entry name" value="DDB1- AND CUL4-ASSOCIATED FACTOR 8"/>
    <property type="match status" value="1"/>
</dbReference>
<dbReference type="Gene3D" id="2.130.10.10">
    <property type="entry name" value="YVTN repeat-like/Quinoprotein amine dehydrogenase"/>
    <property type="match status" value="1"/>
</dbReference>
<dbReference type="Proteomes" id="UP000030758">
    <property type="component" value="Unassembled WGS sequence"/>
</dbReference>
<feature type="compositionally biased region" description="Acidic residues" evidence="5">
    <location>
        <begin position="592"/>
        <end position="607"/>
    </location>
</feature>
<dbReference type="GO" id="GO:0080008">
    <property type="term" value="C:Cul4-RING E3 ubiquitin ligase complex"/>
    <property type="evidence" value="ECO:0007669"/>
    <property type="project" value="TreeGrafter"/>
</dbReference>
<feature type="coiled-coil region" evidence="4">
    <location>
        <begin position="1129"/>
        <end position="1236"/>
    </location>
</feature>
<dbReference type="InterPro" id="IPR036322">
    <property type="entry name" value="WD40_repeat_dom_sf"/>
</dbReference>
<dbReference type="EMBL" id="KL367531">
    <property type="protein sequence ID" value="KFD65835.1"/>
    <property type="molecule type" value="Genomic_DNA"/>
</dbReference>
<gene>
    <name evidence="6" type="ORF">M514_07074</name>
</gene>
<dbReference type="PROSITE" id="PS50294">
    <property type="entry name" value="WD_REPEATS_REGION"/>
    <property type="match status" value="1"/>
</dbReference>
<feature type="coiled-coil region" evidence="4">
    <location>
        <begin position="928"/>
        <end position="962"/>
    </location>
</feature>
<feature type="region of interest" description="Disordered" evidence="5">
    <location>
        <begin position="586"/>
        <end position="613"/>
    </location>
</feature>
<dbReference type="PROSITE" id="PS50082">
    <property type="entry name" value="WD_REPEATS_2"/>
    <property type="match status" value="1"/>
</dbReference>
<reference evidence="6" key="1">
    <citation type="journal article" date="2014" name="Nat. Genet.">
        <title>Genome and transcriptome of the porcine whipworm Trichuris suis.</title>
        <authorList>
            <person name="Jex A.R."/>
            <person name="Nejsum P."/>
            <person name="Schwarz E.M."/>
            <person name="Hu L."/>
            <person name="Young N.D."/>
            <person name="Hall R.S."/>
            <person name="Korhonen P.K."/>
            <person name="Liao S."/>
            <person name="Thamsborg S."/>
            <person name="Xia J."/>
            <person name="Xu P."/>
            <person name="Wang S."/>
            <person name="Scheerlinck J.P."/>
            <person name="Hofmann A."/>
            <person name="Sternberg P.W."/>
            <person name="Wang J."/>
            <person name="Gasser R.B."/>
        </authorList>
    </citation>
    <scope>NUCLEOTIDE SEQUENCE [LARGE SCALE GENOMIC DNA]</scope>
    <source>
        <strain evidence="6">DCEP-RM93F</strain>
    </source>
</reference>
<evidence type="ECO:0000256" key="3">
    <source>
        <dbReference type="PROSITE-ProRule" id="PRU00221"/>
    </source>
</evidence>
<sequence length="1374" mass="153994">MSKPDCGDGPSNPLSESDDDDELYSTEGPNVGASPNSHAKRSRHLVVADLSSLSDFQDDSSDDDLDELSISGMSGMANSDGDDNFIGSPSLLNEDHVLEYRMYSPMDPPFDEMDAHSGTASLGSAENINTEISGFGLGSGSSSPTADTEARVAESSEATNAEAKVQSLPPGLNVLNAHHERQLGYSARIPPSYFCNTVMGNLDYVKRLELMHKLKGHDGCVNSLSFNKSGTRLASGSDDCNVIVWDWPTAQQLVKFDTGHRLNVFQSKFVPCTNDLQIVTCARDGHVRLAELSPDGSCLATRLLARHAGTCHKLACDPDSPNLVLSCGEDGQVFQIDLRLATKSILVRVGQRRNANRLRSIPLYSIHLHPRNSNLFAVGGEDVHCYLYDRRNISEGNPVAAYCPQSLVTSGLTTAITCAVFNHSGSELLATYQDSEIHLYDATDHTRTDSIKSFKGHRNNATVKGVNFYGPYSEFVVSGSDCGHIYFWEKQTQQIVKFMSGDRGGVVNVLEPNPVCSVLATSGLDSDIKLWVPSSDNTEMDRQLLKQLTDSNTDGNISDLLDSNEAAYQDMNIVYSRLRAIWSRGMHQSDNSDSDDVISELSSDENTESQSKGVVNVSSFQARPLQVVMPIESPVVSSKGELLKGGTRDGEGTTQSAGYPSRSGGGDSLNDEEISRKRQPFALVRLPDDATQTNADVATDALLFPLRSADMCIQETKRSLPNIENLLRLAADHVKQGKDLGLTLRQLPDEDDLPLPSLENEAYENNKKSEISTYCRGLLQKFAQFYRSVTNRAVALNFTFDTKDEKPSLTSNGVTGSFAELREWARYVTCATIWVALMLKPATQEGDKIVNEFKSAMTELMEYFENQKESRNALKKKMDKMIPELMDTLQTWQEIKNLLEQEQALWMEEDKLREAVGGSKKSVLSHKVKLLEKSINQMKKDREKLMQILREMEKRCRELEEKNGLTAQPLVTSNLTICESYDEFMGNLWKMLEVITERMELGKACAVNANWELFLLQKKINVLRLRKLTLLGQLEPNDPSNGDWLAKNMEVCKRADLEKEKANLINMMEAYLARRERSSKGLPTNYFRSNKGMRREFKQIDRQIYLAEEEITADEAGQRKDEHAYRLREQKCDAEIAALKERRDSLIEQVEKKRAALDELKKANLKLEQQVHGKALRSGNEKISFKAAIDLDALHKRILELRAEKQKLECEERDYRSQLERERDNYRQLHAHYTELVSHDNKLLERERAIKTEASDFILNALRMERESDTILALRAQTGSTAAEQLLLHEHVQLGEKLKMVQRLIARANKKIAYHQRVANKLDVQLNHAATKFSKLEANNQMVLEEIRKLQQADKQKQPPAAPPPTPSTAPKKP</sequence>
<feature type="region of interest" description="Disordered" evidence="5">
    <location>
        <begin position="53"/>
        <end position="90"/>
    </location>
</feature>
<accession>A0A085N8N9</accession>
<evidence type="ECO:0000256" key="5">
    <source>
        <dbReference type="SAM" id="MobiDB-lite"/>
    </source>
</evidence>
<keyword evidence="1 3" id="KW-0853">WD repeat</keyword>
<evidence type="ECO:0000313" key="6">
    <source>
        <dbReference type="EMBL" id="KFD65835.1"/>
    </source>
</evidence>
<feature type="region of interest" description="Disordered" evidence="5">
    <location>
        <begin position="636"/>
        <end position="672"/>
    </location>
</feature>
<evidence type="ECO:0000256" key="4">
    <source>
        <dbReference type="SAM" id="Coils"/>
    </source>
</evidence>
<feature type="region of interest" description="Disordered" evidence="5">
    <location>
        <begin position="1349"/>
        <end position="1374"/>
    </location>
</feature>
<dbReference type="InterPro" id="IPR045151">
    <property type="entry name" value="DCAF8"/>
</dbReference>
<protein>
    <submittedName>
        <fullName evidence="6">Uncharacterized protein</fullName>
    </submittedName>
</protein>
<keyword evidence="2" id="KW-0677">Repeat</keyword>
<dbReference type="PANTHER" id="PTHR15574">
    <property type="entry name" value="WD REPEAT DOMAIN-CONTAINING FAMILY"/>
    <property type="match status" value="1"/>
</dbReference>
<evidence type="ECO:0000256" key="2">
    <source>
        <dbReference type="ARBA" id="ARBA00022737"/>
    </source>
</evidence>
<organism evidence="6">
    <name type="scientific">Trichuris suis</name>
    <name type="common">pig whipworm</name>
    <dbReference type="NCBI Taxonomy" id="68888"/>
    <lineage>
        <taxon>Eukaryota</taxon>
        <taxon>Metazoa</taxon>
        <taxon>Ecdysozoa</taxon>
        <taxon>Nematoda</taxon>
        <taxon>Enoplea</taxon>
        <taxon>Dorylaimia</taxon>
        <taxon>Trichinellida</taxon>
        <taxon>Trichuridae</taxon>
        <taxon>Trichuris</taxon>
    </lineage>
</organism>
<feature type="compositionally biased region" description="Acidic residues" evidence="5">
    <location>
        <begin position="56"/>
        <end position="67"/>
    </location>
</feature>
<proteinExistence type="predicted"/>
<dbReference type="GO" id="GO:0005737">
    <property type="term" value="C:cytoplasm"/>
    <property type="evidence" value="ECO:0007669"/>
    <property type="project" value="TreeGrafter"/>
</dbReference>
<feature type="repeat" description="WD" evidence="3">
    <location>
        <begin position="214"/>
        <end position="255"/>
    </location>
</feature>
<dbReference type="InterPro" id="IPR015943">
    <property type="entry name" value="WD40/YVTN_repeat-like_dom_sf"/>
</dbReference>
<dbReference type="SMART" id="SM00320">
    <property type="entry name" value="WD40"/>
    <property type="match status" value="7"/>
</dbReference>
<dbReference type="InterPro" id="IPR001680">
    <property type="entry name" value="WD40_rpt"/>
</dbReference>